<protein>
    <recommendedName>
        <fullName evidence="3">Zn(2)-C6 fungal-type domain-containing protein</fullName>
    </recommendedName>
</protein>
<dbReference type="Gene3D" id="3.90.1150.10">
    <property type="entry name" value="Aspartate Aminotransferase, domain 1"/>
    <property type="match status" value="2"/>
</dbReference>
<dbReference type="GO" id="GO:0030170">
    <property type="term" value="F:pyridoxal phosphate binding"/>
    <property type="evidence" value="ECO:0007669"/>
    <property type="project" value="InterPro"/>
</dbReference>
<dbReference type="Pfam" id="PF11951">
    <property type="entry name" value="Fungal_trans_2"/>
    <property type="match status" value="1"/>
</dbReference>
<dbReference type="GO" id="GO:0000981">
    <property type="term" value="F:DNA-binding transcription factor activity, RNA polymerase II-specific"/>
    <property type="evidence" value="ECO:0007669"/>
    <property type="project" value="InterPro"/>
</dbReference>
<dbReference type="InterPro" id="IPR021858">
    <property type="entry name" value="Fun_TF"/>
</dbReference>
<organism evidence="4 5">
    <name type="scientific">Fusarium sarcochroum</name>
    <dbReference type="NCBI Taxonomy" id="1208366"/>
    <lineage>
        <taxon>Eukaryota</taxon>
        <taxon>Fungi</taxon>
        <taxon>Dikarya</taxon>
        <taxon>Ascomycota</taxon>
        <taxon>Pezizomycotina</taxon>
        <taxon>Sordariomycetes</taxon>
        <taxon>Hypocreomycetidae</taxon>
        <taxon>Hypocreales</taxon>
        <taxon>Nectriaceae</taxon>
        <taxon>Fusarium</taxon>
        <taxon>Fusarium lateritium species complex</taxon>
    </lineage>
</organism>
<dbReference type="CDD" id="cd00067">
    <property type="entry name" value="GAL4"/>
    <property type="match status" value="1"/>
</dbReference>
<evidence type="ECO:0000313" key="5">
    <source>
        <dbReference type="Proteomes" id="UP000622797"/>
    </source>
</evidence>
<dbReference type="GO" id="GO:0008270">
    <property type="term" value="F:zinc ion binding"/>
    <property type="evidence" value="ECO:0007669"/>
    <property type="project" value="InterPro"/>
</dbReference>
<dbReference type="InterPro" id="IPR001138">
    <property type="entry name" value="Zn2Cys6_DnaBD"/>
</dbReference>
<evidence type="ECO:0000256" key="1">
    <source>
        <dbReference type="ARBA" id="ARBA00023242"/>
    </source>
</evidence>
<dbReference type="PANTHER" id="PTHR43510:SF1">
    <property type="entry name" value="AMINOTRANSFERASE FUNCTION, HYPOTHETICAL (EUROFUNG)"/>
    <property type="match status" value="1"/>
</dbReference>
<dbReference type="PANTHER" id="PTHR43510">
    <property type="entry name" value="AMINOTRANSFERASE FUNCTION, HYPOTHETICAL (EUROFUNG)"/>
    <property type="match status" value="1"/>
</dbReference>
<dbReference type="AlphaFoldDB" id="A0A8H4X9Q1"/>
<name>A0A8H4X9Q1_9HYPO</name>
<reference evidence="4" key="1">
    <citation type="journal article" date="2020" name="BMC Genomics">
        <title>Correction to: Identification and distribution of gene clusters required for synthesis of sphingolipid metabolism inhibitors in diverse species of the filamentous fungus Fusarium.</title>
        <authorList>
            <person name="Kim H.S."/>
            <person name="Lohmar J.M."/>
            <person name="Busman M."/>
            <person name="Brown D.W."/>
            <person name="Naumann T.A."/>
            <person name="Divon H.H."/>
            <person name="Lysoe E."/>
            <person name="Uhlig S."/>
            <person name="Proctor R.H."/>
        </authorList>
    </citation>
    <scope>NUCLEOTIDE SEQUENCE</scope>
    <source>
        <strain evidence="4">NRRL 20472</strain>
    </source>
</reference>
<dbReference type="Gene3D" id="3.40.640.10">
    <property type="entry name" value="Type I PLP-dependent aspartate aminotransferase-like (Major domain)"/>
    <property type="match status" value="1"/>
</dbReference>
<dbReference type="OrthoDB" id="7042322at2759"/>
<dbReference type="CDD" id="cd00609">
    <property type="entry name" value="AAT_like"/>
    <property type="match status" value="1"/>
</dbReference>
<feature type="domain" description="Zn(2)-C6 fungal-type" evidence="3">
    <location>
        <begin position="7"/>
        <end position="35"/>
    </location>
</feature>
<dbReference type="InterPro" id="IPR036864">
    <property type="entry name" value="Zn2-C6_fun-type_DNA-bd_sf"/>
</dbReference>
<dbReference type="InterPro" id="IPR015421">
    <property type="entry name" value="PyrdxlP-dep_Trfase_major"/>
</dbReference>
<dbReference type="Proteomes" id="UP000622797">
    <property type="component" value="Unassembled WGS sequence"/>
</dbReference>
<sequence>MRPFATGCWTCKLRHRKCDLKTPACRECRDRCIPCHGYGPKPVWMDGAAAERQELKSIKKAVKRNVQNLRKAQKRDRQAVRETTPVFGESSPREFDDSHSTVPAQALLDTGYSPSLRPEHVAEEDHISPEHNPSSDTIHANHEHAPSPVQEETNTRTDLGRRHSASSSVFRPESAYLVMHYLDHVFYWQFPYFQSRSRLGNRGWLLMFLSNGGPLSHAALALSALHRNSVQASRRQDYMCNQEAFEYHSRALRELCDFSRRTETDMLLSDKSQLAEFVASSLMLISFEVFNGAEYDWLPHLDAVTTVLSMHSPEVLLRHPLSPNSTAISPVSMNHDSSDDETQPDFDFLIAQAIWFDILACVSTGRVPRIQYRKWLEASNLDMADLMGCFNWVMIAIGDLAHLQAWKKNMKEQQMLSVPELVMRGRSIDARIQDGISMLNLAIEEDAHVSIWVSHMFALASLVLSSTIVSGPWASLPEIMETIERAVDVLRNWPRAISLQGLVWPLCVIGCMAKAEHQGFFESLLTKSVEECGGFENSGTVLRILKESWALQRQGDGDGIDLALQTGIRVLPHVEVKKNSFSSTTTCIKNLIRKAATARMKYERMPIEIESPEEYGYDKIKYNLSESSVTDQTLDSLDLKIPNLTLLYNEHRGETELRKLIADDANVNADDVLITSGAAGALFIITTSQLGTTNVSESNHLVVVRPNYATNLETPKAVGCEISYIDVTFETGFHPNIDDIEAAIKPNTRLVSVTCPHNPTGTSLSREALNRLVAITKQKGVLFLVDETYRDIAFGEKLPVAASLGDHVLSIFFLAAKEQISISGSVINEWIATQVLSRRRQILSDTTNEMKHRLGMVESWIESEELLEWVKPTGGVVCFPRIKQEPKGGLPAFYDRLLKKYATYVGPGHWFEMSDSFFRLGYGWPTREELEGGMKAISAALRDE</sequence>
<accession>A0A8H4X9Q1</accession>
<dbReference type="SUPFAM" id="SSF53383">
    <property type="entry name" value="PLP-dependent transferases"/>
    <property type="match status" value="1"/>
</dbReference>
<feature type="region of interest" description="Disordered" evidence="2">
    <location>
        <begin position="122"/>
        <end position="165"/>
    </location>
</feature>
<dbReference type="InterPro" id="IPR004839">
    <property type="entry name" value="Aminotransferase_I/II_large"/>
</dbReference>
<keyword evidence="1" id="KW-0539">Nucleus</keyword>
<dbReference type="PROSITE" id="PS00463">
    <property type="entry name" value="ZN2_CY6_FUNGAL_1"/>
    <property type="match status" value="1"/>
</dbReference>
<dbReference type="PROSITE" id="PS50048">
    <property type="entry name" value="ZN2_CY6_FUNGAL_2"/>
    <property type="match status" value="1"/>
</dbReference>
<gene>
    <name evidence="4" type="ORF">FSARC_6125</name>
</gene>
<dbReference type="EMBL" id="JABEXW010000302">
    <property type="protein sequence ID" value="KAF4966166.1"/>
    <property type="molecule type" value="Genomic_DNA"/>
</dbReference>
<evidence type="ECO:0000259" key="3">
    <source>
        <dbReference type="PROSITE" id="PS50048"/>
    </source>
</evidence>
<dbReference type="InterPro" id="IPR015424">
    <property type="entry name" value="PyrdxlP-dep_Trfase"/>
</dbReference>
<comment type="caution">
    <text evidence="4">The sequence shown here is derived from an EMBL/GenBank/DDBJ whole genome shotgun (WGS) entry which is preliminary data.</text>
</comment>
<feature type="region of interest" description="Disordered" evidence="2">
    <location>
        <begin position="68"/>
        <end position="101"/>
    </location>
</feature>
<proteinExistence type="predicted"/>
<keyword evidence="5" id="KW-1185">Reference proteome</keyword>
<evidence type="ECO:0000256" key="2">
    <source>
        <dbReference type="SAM" id="MobiDB-lite"/>
    </source>
</evidence>
<dbReference type="InterPro" id="IPR015422">
    <property type="entry name" value="PyrdxlP-dep_Trfase_small"/>
</dbReference>
<evidence type="ECO:0000313" key="4">
    <source>
        <dbReference type="EMBL" id="KAF4966166.1"/>
    </source>
</evidence>
<dbReference type="SMART" id="SM00066">
    <property type="entry name" value="GAL4"/>
    <property type="match status" value="1"/>
</dbReference>
<dbReference type="Pfam" id="PF00172">
    <property type="entry name" value="Zn_clus"/>
    <property type="match status" value="1"/>
</dbReference>
<dbReference type="Pfam" id="PF00155">
    <property type="entry name" value="Aminotran_1_2"/>
    <property type="match status" value="1"/>
</dbReference>
<reference evidence="4" key="2">
    <citation type="submission" date="2020-05" db="EMBL/GenBank/DDBJ databases">
        <authorList>
            <person name="Kim H.-S."/>
            <person name="Proctor R.H."/>
            <person name="Brown D.W."/>
        </authorList>
    </citation>
    <scope>NUCLEOTIDE SEQUENCE</scope>
    <source>
        <strain evidence="4">NRRL 20472</strain>
    </source>
</reference>
<dbReference type="SUPFAM" id="SSF57701">
    <property type="entry name" value="Zn2/Cys6 DNA-binding domain"/>
    <property type="match status" value="1"/>
</dbReference>